<sequence length="184" mass="20552">MSRRFFLSFLLSLGLAVFSFKLTAPAWALGGKLPPLNQPAPNFTLPTNSGEGKISLSDYQGQWVVLYFYPKDFTSGCTLEARRFQQDLPKYLAKNTKILGISADDIQSHAEFCDSEGLKFPLLADVDGKVSKSYGSWINFISMRHTFIIDPDGILREIFLGVNPAIHSQEVLARLDELQQTKTS</sequence>
<name>A0A1J1JG47_PLAAG</name>
<dbReference type="PROSITE" id="PS51352">
    <property type="entry name" value="THIOREDOXIN_2"/>
    <property type="match status" value="1"/>
</dbReference>
<evidence type="ECO:0000256" key="7">
    <source>
        <dbReference type="ARBA" id="ARBA00023157"/>
    </source>
</evidence>
<evidence type="ECO:0000256" key="11">
    <source>
        <dbReference type="ARBA" id="ARBA00041373"/>
    </source>
</evidence>
<comment type="catalytic activity">
    <reaction evidence="12">
        <text>a hydroperoxide + [thioredoxin]-dithiol = an alcohol + [thioredoxin]-disulfide + H2O</text>
        <dbReference type="Rhea" id="RHEA:62620"/>
        <dbReference type="Rhea" id="RHEA-COMP:10698"/>
        <dbReference type="Rhea" id="RHEA-COMP:10700"/>
        <dbReference type="ChEBI" id="CHEBI:15377"/>
        <dbReference type="ChEBI" id="CHEBI:29950"/>
        <dbReference type="ChEBI" id="CHEBI:30879"/>
        <dbReference type="ChEBI" id="CHEBI:35924"/>
        <dbReference type="ChEBI" id="CHEBI:50058"/>
        <dbReference type="EC" id="1.11.1.24"/>
    </reaction>
</comment>
<reference evidence="13" key="1">
    <citation type="submission" date="2015-09" db="EMBL/GenBank/DDBJ databases">
        <authorList>
            <person name="Jackson K.R."/>
            <person name="Lunt B.L."/>
            <person name="Fisher J.N.B."/>
            <person name="Gardner A.V."/>
            <person name="Bailey M.E."/>
            <person name="Deus L.M."/>
            <person name="Earl A.S."/>
            <person name="Gibby P.D."/>
            <person name="Hartmann K.A."/>
            <person name="Liu J.E."/>
            <person name="Manci A.M."/>
            <person name="Nielsen D.A."/>
            <person name="Solomon M.B."/>
            <person name="Breakwell D.P."/>
            <person name="Burnett S.H."/>
            <person name="Grose J.H."/>
        </authorList>
    </citation>
    <scope>NUCLEOTIDE SEQUENCE</scope>
    <source>
        <strain evidence="13">7805</strain>
    </source>
</reference>
<dbReference type="AlphaFoldDB" id="A0A1J1JG47"/>
<organism evidence="13">
    <name type="scientific">Planktothrix agardhii</name>
    <name type="common">Oscillatoria agardhii</name>
    <dbReference type="NCBI Taxonomy" id="1160"/>
    <lineage>
        <taxon>Bacteria</taxon>
        <taxon>Bacillati</taxon>
        <taxon>Cyanobacteriota</taxon>
        <taxon>Cyanophyceae</taxon>
        <taxon>Oscillatoriophycideae</taxon>
        <taxon>Oscillatoriales</taxon>
        <taxon>Microcoleaceae</taxon>
        <taxon>Planktothrix</taxon>
    </lineage>
</organism>
<dbReference type="GO" id="GO:0005737">
    <property type="term" value="C:cytoplasm"/>
    <property type="evidence" value="ECO:0007669"/>
    <property type="project" value="TreeGrafter"/>
</dbReference>
<evidence type="ECO:0000256" key="5">
    <source>
        <dbReference type="ARBA" id="ARBA00022862"/>
    </source>
</evidence>
<evidence type="ECO:0000256" key="2">
    <source>
        <dbReference type="ARBA" id="ARBA00011245"/>
    </source>
</evidence>
<keyword evidence="5" id="KW-0049">Antioxidant</keyword>
<keyword evidence="4" id="KW-0575">Peroxidase</keyword>
<dbReference type="GO" id="GO:0045454">
    <property type="term" value="P:cell redox homeostasis"/>
    <property type="evidence" value="ECO:0007669"/>
    <property type="project" value="TreeGrafter"/>
</dbReference>
<protein>
    <recommendedName>
        <fullName evidence="3">thioredoxin-dependent peroxiredoxin</fullName>
        <ecNumber evidence="3">1.11.1.24</ecNumber>
    </recommendedName>
    <alternativeName>
        <fullName evidence="11">Bacterioferritin comigratory protein</fullName>
    </alternativeName>
    <alternativeName>
        <fullName evidence="9">Thioredoxin peroxidase</fullName>
    </alternativeName>
</protein>
<dbReference type="FunFam" id="3.40.30.10:FF:000007">
    <property type="entry name" value="Thioredoxin-dependent thiol peroxidase"/>
    <property type="match status" value="1"/>
</dbReference>
<comment type="function">
    <text evidence="1">Thiol-specific peroxidase that catalyzes the reduction of hydrogen peroxide and organic hydroperoxides to water and alcohols, respectively. Plays a role in cell protection against oxidative stress by detoxifying peroxides and as sensor of hydrogen peroxide-mediated signaling events.</text>
</comment>
<dbReference type="PANTHER" id="PTHR42801">
    <property type="entry name" value="THIOREDOXIN-DEPENDENT PEROXIDE REDUCTASE"/>
    <property type="match status" value="1"/>
</dbReference>
<keyword evidence="7" id="KW-1015">Disulfide bond</keyword>
<dbReference type="InterPro" id="IPR013766">
    <property type="entry name" value="Thioredoxin_domain"/>
</dbReference>
<dbReference type="GO" id="GO:0008379">
    <property type="term" value="F:thioredoxin peroxidase activity"/>
    <property type="evidence" value="ECO:0007669"/>
    <property type="project" value="TreeGrafter"/>
</dbReference>
<evidence type="ECO:0000313" key="13">
    <source>
        <dbReference type="EMBL" id="CUM60430.1"/>
    </source>
</evidence>
<comment type="subunit">
    <text evidence="2">Monomer.</text>
</comment>
<dbReference type="SUPFAM" id="SSF52833">
    <property type="entry name" value="Thioredoxin-like"/>
    <property type="match status" value="1"/>
</dbReference>
<accession>A0A1J1JG47</accession>
<dbReference type="Gene3D" id="3.40.30.10">
    <property type="entry name" value="Glutaredoxin"/>
    <property type="match status" value="1"/>
</dbReference>
<dbReference type="InterPro" id="IPR050924">
    <property type="entry name" value="Peroxiredoxin_BCP/PrxQ"/>
</dbReference>
<evidence type="ECO:0000256" key="3">
    <source>
        <dbReference type="ARBA" id="ARBA00013017"/>
    </source>
</evidence>
<gene>
    <name evidence="13" type="ORF">PLAM_2464</name>
</gene>
<keyword evidence="8" id="KW-0676">Redox-active center</keyword>
<dbReference type="CDD" id="cd03017">
    <property type="entry name" value="PRX_BCP"/>
    <property type="match status" value="1"/>
</dbReference>
<dbReference type="GO" id="GO:0034599">
    <property type="term" value="P:cellular response to oxidative stress"/>
    <property type="evidence" value="ECO:0007669"/>
    <property type="project" value="TreeGrafter"/>
</dbReference>
<dbReference type="EMBL" id="LO018304">
    <property type="protein sequence ID" value="CUM60430.1"/>
    <property type="molecule type" value="Genomic_DNA"/>
</dbReference>
<evidence type="ECO:0000256" key="4">
    <source>
        <dbReference type="ARBA" id="ARBA00022559"/>
    </source>
</evidence>
<evidence type="ECO:0000256" key="8">
    <source>
        <dbReference type="ARBA" id="ARBA00023284"/>
    </source>
</evidence>
<evidence type="ECO:0000256" key="9">
    <source>
        <dbReference type="ARBA" id="ARBA00032824"/>
    </source>
</evidence>
<dbReference type="InterPro" id="IPR000866">
    <property type="entry name" value="AhpC/TSA"/>
</dbReference>
<dbReference type="EC" id="1.11.1.24" evidence="3"/>
<evidence type="ECO:0000256" key="12">
    <source>
        <dbReference type="ARBA" id="ARBA00049091"/>
    </source>
</evidence>
<evidence type="ECO:0000256" key="6">
    <source>
        <dbReference type="ARBA" id="ARBA00023002"/>
    </source>
</evidence>
<dbReference type="GeneID" id="77286507"/>
<dbReference type="InterPro" id="IPR036249">
    <property type="entry name" value="Thioredoxin-like_sf"/>
</dbReference>
<comment type="similarity">
    <text evidence="10">Belongs to the peroxiredoxin family. BCP/PrxQ subfamily.</text>
</comment>
<evidence type="ECO:0000256" key="10">
    <source>
        <dbReference type="ARBA" id="ARBA00038489"/>
    </source>
</evidence>
<proteinExistence type="inferred from homology"/>
<dbReference type="Pfam" id="PF00578">
    <property type="entry name" value="AhpC-TSA"/>
    <property type="match status" value="1"/>
</dbReference>
<dbReference type="PANTHER" id="PTHR42801:SF4">
    <property type="entry name" value="AHPC_TSA FAMILY PROTEIN"/>
    <property type="match status" value="1"/>
</dbReference>
<evidence type="ECO:0000256" key="1">
    <source>
        <dbReference type="ARBA" id="ARBA00003330"/>
    </source>
</evidence>
<dbReference type="RefSeq" id="WP_144390412.1">
    <property type="nucleotide sequence ID" value="NZ_JBIIEP010000021.1"/>
</dbReference>
<keyword evidence="6" id="KW-0560">Oxidoreductase</keyword>